<proteinExistence type="predicted"/>
<evidence type="ECO:0000313" key="1">
    <source>
        <dbReference type="EMBL" id="OAT85587.1"/>
    </source>
</evidence>
<evidence type="ECO:0000313" key="2">
    <source>
        <dbReference type="Proteomes" id="UP000078532"/>
    </source>
</evidence>
<dbReference type="EMBL" id="LYVF01000054">
    <property type="protein sequence ID" value="OAT85587.1"/>
    <property type="molecule type" value="Genomic_DNA"/>
</dbReference>
<reference evidence="1 2" key="1">
    <citation type="submission" date="2016-04" db="EMBL/GenBank/DDBJ databases">
        <authorList>
            <person name="Evans L.H."/>
            <person name="Alamgir A."/>
            <person name="Owens N."/>
            <person name="Weber N.D."/>
            <person name="Virtaneva K."/>
            <person name="Barbian K."/>
            <person name="Babar A."/>
            <person name="Rosenke K."/>
        </authorList>
    </citation>
    <scope>NUCLEOTIDE SEQUENCE [LARGE SCALE GENOMIC DNA]</scope>
    <source>
        <strain evidence="1 2">LMa1</strain>
    </source>
</reference>
<name>A0A1B7LHJ6_9FIRM</name>
<protein>
    <submittedName>
        <fullName evidence="1">Uncharacterized protein</fullName>
    </submittedName>
</protein>
<comment type="caution">
    <text evidence="1">The sequence shown here is derived from an EMBL/GenBank/DDBJ whole genome shotgun (WGS) entry which is preliminary data.</text>
</comment>
<dbReference type="AlphaFoldDB" id="A0A1B7LHJ6"/>
<dbReference type="STRING" id="1838280.A6M21_05575"/>
<accession>A0A1B7LHJ6</accession>
<keyword evidence="2" id="KW-1185">Reference proteome</keyword>
<sequence>MASGIVENVYKQYILLKIKIKNKKPVAIFNSTDHKRPPAVKYLLALLAVLTDNNANGLPRAYQLKNKNGKIFAARFCIKGSSFGQ</sequence>
<dbReference type="RefSeq" id="WP_066666725.1">
    <property type="nucleotide sequence ID" value="NZ_LYVF01000054.1"/>
</dbReference>
<gene>
    <name evidence="1" type="ORF">A6M21_05575</name>
</gene>
<dbReference type="Proteomes" id="UP000078532">
    <property type="component" value="Unassembled WGS sequence"/>
</dbReference>
<organism evidence="1 2">
    <name type="scientific">Desulfotomaculum copahuensis</name>
    <dbReference type="NCBI Taxonomy" id="1838280"/>
    <lineage>
        <taxon>Bacteria</taxon>
        <taxon>Bacillati</taxon>
        <taxon>Bacillota</taxon>
        <taxon>Clostridia</taxon>
        <taxon>Eubacteriales</taxon>
        <taxon>Desulfotomaculaceae</taxon>
        <taxon>Desulfotomaculum</taxon>
    </lineage>
</organism>